<dbReference type="AlphaFoldDB" id="A0A9D3X3R4"/>
<organism evidence="2 3">
    <name type="scientific">Mauremys mutica</name>
    <name type="common">yellowpond turtle</name>
    <dbReference type="NCBI Taxonomy" id="74926"/>
    <lineage>
        <taxon>Eukaryota</taxon>
        <taxon>Metazoa</taxon>
        <taxon>Chordata</taxon>
        <taxon>Craniata</taxon>
        <taxon>Vertebrata</taxon>
        <taxon>Euteleostomi</taxon>
        <taxon>Archelosauria</taxon>
        <taxon>Testudinata</taxon>
        <taxon>Testudines</taxon>
        <taxon>Cryptodira</taxon>
        <taxon>Durocryptodira</taxon>
        <taxon>Testudinoidea</taxon>
        <taxon>Geoemydidae</taxon>
        <taxon>Geoemydinae</taxon>
        <taxon>Mauremys</taxon>
    </lineage>
</organism>
<feature type="non-terminal residue" evidence="2">
    <location>
        <position position="753"/>
    </location>
</feature>
<reference evidence="2" key="1">
    <citation type="submission" date="2021-09" db="EMBL/GenBank/DDBJ databases">
        <title>The genome of Mauremys mutica provides insights into the evolution of semi-aquatic lifestyle.</title>
        <authorList>
            <person name="Gong S."/>
            <person name="Gao Y."/>
        </authorList>
    </citation>
    <scope>NUCLEOTIDE SEQUENCE</scope>
    <source>
        <strain evidence="2">MM-2020</strain>
        <tissue evidence="2">Muscle</tissue>
    </source>
</reference>
<gene>
    <name evidence="2" type="ORF">KIL84_007976</name>
</gene>
<name>A0A9D3X3R4_9SAUR</name>
<feature type="compositionally biased region" description="Polar residues" evidence="1">
    <location>
        <begin position="744"/>
        <end position="753"/>
    </location>
</feature>
<evidence type="ECO:0000313" key="2">
    <source>
        <dbReference type="EMBL" id="KAH1172358.1"/>
    </source>
</evidence>
<feature type="compositionally biased region" description="Basic and acidic residues" evidence="1">
    <location>
        <begin position="335"/>
        <end position="351"/>
    </location>
</feature>
<protein>
    <submittedName>
        <fullName evidence="2">Uncharacterized protein</fullName>
    </submittedName>
</protein>
<feature type="compositionally biased region" description="Polar residues" evidence="1">
    <location>
        <begin position="412"/>
        <end position="436"/>
    </location>
</feature>
<comment type="caution">
    <text evidence="2">The sequence shown here is derived from an EMBL/GenBank/DDBJ whole genome shotgun (WGS) entry which is preliminary data.</text>
</comment>
<proteinExistence type="predicted"/>
<feature type="compositionally biased region" description="Polar residues" evidence="1">
    <location>
        <begin position="217"/>
        <end position="227"/>
    </location>
</feature>
<feature type="compositionally biased region" description="Basic and acidic residues" evidence="1">
    <location>
        <begin position="645"/>
        <end position="660"/>
    </location>
</feature>
<keyword evidence="3" id="KW-1185">Reference proteome</keyword>
<feature type="compositionally biased region" description="Basic and acidic residues" evidence="1">
    <location>
        <begin position="276"/>
        <end position="292"/>
    </location>
</feature>
<sequence length="753" mass="78692">MEEGREAGMEIRQAVGRLGLVGQGDWDEEPGWGRDRTGTGWRGWGRRGSSFGGNGREILCPRERSALLSLDGSPGSPSQCLLLGKGLRVPPLLPSPHSHYFCGWLADQPAGPAGPTGSQPHCRVKLRQRGDPRPAAGGRAPLRAVAGGAGQISGPGLRPVPVSLSFPRRGLNEASSPGGCAGRLRERRGRASPWAGSCRRQCPGYVTQRNDAENPEGGTSSEKNGQENLEAAIASGKNELENPESSVVHGVNDLGYRDDCPSSGDIDPTNPEDAMCSEKNDPEKLEEPEKLETVPSSGKGPATPNSATFPVKNRLEHPETALPSKNDPGSPEGARSPEKDATAVSSERADFEDGVTPDSDVSMSESRAETPGVAMSVERCGAETAGHSASLDRSGDEAPEMSPNKVHGEICTQPSNGIPTKIIANSTPPGASNRTPASAPLIIGSSYSESSITTLPKRRSCRHARAAASSLWGVAKGFSGPWRHISLVQRSSRNCKEIWCVTQTNDAESLEGGAFSEKNEAENPEAAVTLGTNELENPGGATSLEKNDLENPENTPPHEENDLGNPDGSPSSGEIDPQNSEDATSSEKNDPEKLEEPEKPETMLSSGKGVVTPNSATTPIKDEPENPGTALPSKNDPESPGGARSSEKDAAAVSSKRADFEGSGNIPSHGEEGKTAAGKGNIEDGVIPDLDVSMPESRAESPGIASSVERNGAETPGAGASVEKSRAETPEDSVSVDRSGTEVPETSPNKVHA</sequence>
<feature type="region of interest" description="Disordered" evidence="1">
    <location>
        <begin position="531"/>
        <end position="753"/>
    </location>
</feature>
<dbReference type="Proteomes" id="UP000827986">
    <property type="component" value="Unassembled WGS sequence"/>
</dbReference>
<accession>A0A9D3X3R4</accession>
<dbReference type="EMBL" id="JAHDVG010000483">
    <property type="protein sequence ID" value="KAH1172358.1"/>
    <property type="molecule type" value="Genomic_DNA"/>
</dbReference>
<feature type="compositionally biased region" description="Polar residues" evidence="1">
    <location>
        <begin position="568"/>
        <end position="583"/>
    </location>
</feature>
<feature type="compositionally biased region" description="Basic and acidic residues" evidence="1">
    <location>
        <begin position="585"/>
        <end position="601"/>
    </location>
</feature>
<evidence type="ECO:0000313" key="3">
    <source>
        <dbReference type="Proteomes" id="UP000827986"/>
    </source>
</evidence>
<feature type="region of interest" description="Disordered" evidence="1">
    <location>
        <begin position="168"/>
        <end position="438"/>
    </location>
</feature>
<evidence type="ECO:0000256" key="1">
    <source>
        <dbReference type="SAM" id="MobiDB-lite"/>
    </source>
</evidence>